<evidence type="ECO:0000256" key="1">
    <source>
        <dbReference type="ARBA" id="ARBA00004370"/>
    </source>
</evidence>
<dbReference type="SUPFAM" id="SSF53822">
    <property type="entry name" value="Periplasmic binding protein-like I"/>
    <property type="match status" value="1"/>
</dbReference>
<evidence type="ECO:0000256" key="4">
    <source>
        <dbReference type="ARBA" id="ARBA00023136"/>
    </source>
</evidence>
<dbReference type="GO" id="GO:0017046">
    <property type="term" value="F:peptide hormone binding"/>
    <property type="evidence" value="ECO:0007669"/>
    <property type="project" value="TreeGrafter"/>
</dbReference>
<gene>
    <name evidence="8" type="ORF">g.2852</name>
</gene>
<dbReference type="GO" id="GO:0007165">
    <property type="term" value="P:signal transduction"/>
    <property type="evidence" value="ECO:0007669"/>
    <property type="project" value="TreeGrafter"/>
</dbReference>
<dbReference type="Pfam" id="PF01094">
    <property type="entry name" value="ANF_receptor"/>
    <property type="match status" value="1"/>
</dbReference>
<name>A0A1B6MMP7_9HEMI</name>
<sequence length="465" mass="53805">MTNVLWLLVLGGLWVERVAGGAVLERFQERLTQGRSMGGRLVEYREGGEDRSNVRTKTHRLVEFRLSEEDKRDAERKGANGPYSFERSNGGEPKEEVLDPLSVRNEERTYSEAKERGRVIMTEEVEKEDPNSRPMGRSKSRKDEIHIKRIRDHRRGNTEYSNLKMEDQMINNLRFEETAGRNRFQKDFDMETAFTESGNLLEFRARKDHIPSETTETPNQRRKDLLWSRDDELSGARAVLSDQATECVQAPRDDSTIHAAVILPNSTEYIMALPRVMPVLKLAMEEVRRRQLLPKDLNFQFLPWDDRCDAVYAQIATFEAVKKDVHVFFGPACEYSVAPVARMIKFWGKPLLTTGALTFDFSRDKRTPDSEYHLLLRAGLLSYRDLAFFLIALLDQYGWGKVMLVYDKDGCRHISGKHTCKLMMETLVEFFKREGVNYGSYDMEKNAADGLLVNLRRELGYQYNS</sequence>
<keyword evidence="4" id="KW-0472">Membrane</keyword>
<accession>A0A1B6MMP7</accession>
<keyword evidence="6" id="KW-0732">Signal</keyword>
<dbReference type="AlphaFoldDB" id="A0A1B6MMP7"/>
<dbReference type="InterPro" id="IPR001828">
    <property type="entry name" value="ANF_lig-bd_rcpt"/>
</dbReference>
<proteinExistence type="predicted"/>
<feature type="region of interest" description="Disordered" evidence="5">
    <location>
        <begin position="69"/>
        <end position="98"/>
    </location>
</feature>
<keyword evidence="2" id="KW-0812">Transmembrane</keyword>
<evidence type="ECO:0000256" key="3">
    <source>
        <dbReference type="ARBA" id="ARBA00022989"/>
    </source>
</evidence>
<dbReference type="InterPro" id="IPR052612">
    <property type="entry name" value="ANP_Clearance_Receptor"/>
</dbReference>
<reference evidence="8" key="1">
    <citation type="submission" date="2015-11" db="EMBL/GenBank/DDBJ databases">
        <title>De novo transcriptome assembly of four potential Pierce s Disease insect vectors from Arizona vineyards.</title>
        <authorList>
            <person name="Tassone E.E."/>
        </authorList>
    </citation>
    <scope>NUCLEOTIDE SEQUENCE</scope>
</reference>
<dbReference type="EMBL" id="GEBQ01002838">
    <property type="protein sequence ID" value="JAT37139.1"/>
    <property type="molecule type" value="Transcribed_RNA"/>
</dbReference>
<dbReference type="InterPro" id="IPR028082">
    <property type="entry name" value="Peripla_BP_I"/>
</dbReference>
<protein>
    <recommendedName>
        <fullName evidence="7">Receptor ligand binding region domain-containing protein</fullName>
    </recommendedName>
</protein>
<evidence type="ECO:0000259" key="7">
    <source>
        <dbReference type="Pfam" id="PF01094"/>
    </source>
</evidence>
<dbReference type="Gene3D" id="3.40.50.2300">
    <property type="match status" value="1"/>
</dbReference>
<evidence type="ECO:0000256" key="6">
    <source>
        <dbReference type="SAM" id="SignalP"/>
    </source>
</evidence>
<keyword evidence="3" id="KW-1133">Transmembrane helix</keyword>
<evidence type="ECO:0000256" key="2">
    <source>
        <dbReference type="ARBA" id="ARBA00022692"/>
    </source>
</evidence>
<organism evidence="8">
    <name type="scientific">Graphocephala atropunctata</name>
    <dbReference type="NCBI Taxonomy" id="36148"/>
    <lineage>
        <taxon>Eukaryota</taxon>
        <taxon>Metazoa</taxon>
        <taxon>Ecdysozoa</taxon>
        <taxon>Arthropoda</taxon>
        <taxon>Hexapoda</taxon>
        <taxon>Insecta</taxon>
        <taxon>Pterygota</taxon>
        <taxon>Neoptera</taxon>
        <taxon>Paraneoptera</taxon>
        <taxon>Hemiptera</taxon>
        <taxon>Auchenorrhyncha</taxon>
        <taxon>Membracoidea</taxon>
        <taxon>Cicadellidae</taxon>
        <taxon>Cicadellinae</taxon>
        <taxon>Cicadellini</taxon>
        <taxon>Graphocephala</taxon>
    </lineage>
</organism>
<dbReference type="PANTHER" id="PTHR44755">
    <property type="entry name" value="NATRIURETIC PEPTIDE RECEPTOR 3-RELATED"/>
    <property type="match status" value="1"/>
</dbReference>
<evidence type="ECO:0000313" key="8">
    <source>
        <dbReference type="EMBL" id="JAT37139.1"/>
    </source>
</evidence>
<feature type="chain" id="PRO_5008588440" description="Receptor ligand binding region domain-containing protein" evidence="6">
    <location>
        <begin position="21"/>
        <end position="465"/>
    </location>
</feature>
<feature type="domain" description="Receptor ligand binding region" evidence="7">
    <location>
        <begin position="276"/>
        <end position="436"/>
    </location>
</feature>
<evidence type="ECO:0000256" key="5">
    <source>
        <dbReference type="SAM" id="MobiDB-lite"/>
    </source>
</evidence>
<dbReference type="GO" id="GO:0038023">
    <property type="term" value="F:signaling receptor activity"/>
    <property type="evidence" value="ECO:0007669"/>
    <property type="project" value="TreeGrafter"/>
</dbReference>
<dbReference type="GO" id="GO:0016020">
    <property type="term" value="C:membrane"/>
    <property type="evidence" value="ECO:0007669"/>
    <property type="project" value="UniProtKB-SubCell"/>
</dbReference>
<dbReference type="PANTHER" id="PTHR44755:SF11">
    <property type="entry name" value="ATRIAL NATRIURETIC PEPTIDE RECEPTOR 3 ISOFORM X1"/>
    <property type="match status" value="1"/>
</dbReference>
<feature type="signal peptide" evidence="6">
    <location>
        <begin position="1"/>
        <end position="20"/>
    </location>
</feature>
<comment type="subcellular location">
    <subcellularLocation>
        <location evidence="1">Membrane</location>
    </subcellularLocation>
</comment>
<feature type="compositionally biased region" description="Basic and acidic residues" evidence="5">
    <location>
        <begin position="69"/>
        <end position="78"/>
    </location>
</feature>